<dbReference type="InterPro" id="IPR047119">
    <property type="entry name" value="FOXN2/3-like"/>
</dbReference>
<name>A0A8C2CXY2_CYPCA</name>
<dbReference type="InterPro" id="IPR036388">
    <property type="entry name" value="WH-like_DNA-bd_sf"/>
</dbReference>
<dbReference type="SUPFAM" id="SSF46785">
    <property type="entry name" value="Winged helix' DNA-binding domain"/>
    <property type="match status" value="1"/>
</dbReference>
<evidence type="ECO:0000256" key="3">
    <source>
        <dbReference type="ARBA" id="ARBA00023125"/>
    </source>
</evidence>
<dbReference type="Proteomes" id="UP000694701">
    <property type="component" value="Unplaced"/>
</dbReference>
<dbReference type="InterPro" id="IPR018122">
    <property type="entry name" value="TF_fork_head_CS_1"/>
</dbReference>
<evidence type="ECO:0000313" key="9">
    <source>
        <dbReference type="Ensembl" id="ENSCCRP00020017996.1"/>
    </source>
</evidence>
<evidence type="ECO:0000256" key="7">
    <source>
        <dbReference type="SAM" id="MobiDB-lite"/>
    </source>
</evidence>
<dbReference type="Ensembl" id="ENSCCRT00020019769.1">
    <property type="protein sequence ID" value="ENSCCRP00020017996.1"/>
    <property type="gene ID" value="ENSCCRG00020008547.1"/>
</dbReference>
<dbReference type="InterPro" id="IPR030456">
    <property type="entry name" value="TF_fork_head_CS_2"/>
</dbReference>
<feature type="compositionally biased region" description="Basic and acidic residues" evidence="7">
    <location>
        <begin position="302"/>
        <end position="312"/>
    </location>
</feature>
<keyword evidence="2" id="KW-0805">Transcription regulation</keyword>
<feature type="compositionally biased region" description="Basic and acidic residues" evidence="7">
    <location>
        <begin position="260"/>
        <end position="276"/>
    </location>
</feature>
<feature type="region of interest" description="Disordered" evidence="7">
    <location>
        <begin position="87"/>
        <end position="119"/>
    </location>
</feature>
<dbReference type="InterPro" id="IPR001766">
    <property type="entry name" value="Fork_head_dom"/>
</dbReference>
<keyword evidence="4" id="KW-0804">Transcription</keyword>
<feature type="domain" description="Fork-head" evidence="8">
    <location>
        <begin position="122"/>
        <end position="202"/>
    </location>
</feature>
<keyword evidence="3 6" id="KW-0238">DNA-binding</keyword>
<evidence type="ECO:0000256" key="4">
    <source>
        <dbReference type="ARBA" id="ARBA00023163"/>
    </source>
</evidence>
<feature type="DNA-binding region" description="Fork-head" evidence="6">
    <location>
        <begin position="122"/>
        <end position="202"/>
    </location>
</feature>
<comment type="subcellular location">
    <subcellularLocation>
        <location evidence="1 6">Nucleus</location>
    </subcellularLocation>
</comment>
<dbReference type="PROSITE" id="PS00657">
    <property type="entry name" value="FORK_HEAD_1"/>
    <property type="match status" value="1"/>
</dbReference>
<dbReference type="SMART" id="SM00339">
    <property type="entry name" value="FH"/>
    <property type="match status" value="1"/>
</dbReference>
<evidence type="ECO:0000256" key="2">
    <source>
        <dbReference type="ARBA" id="ARBA00023015"/>
    </source>
</evidence>
<evidence type="ECO:0000259" key="8">
    <source>
        <dbReference type="PROSITE" id="PS50039"/>
    </source>
</evidence>
<dbReference type="PRINTS" id="PR00053">
    <property type="entry name" value="FORKHEAD"/>
</dbReference>
<dbReference type="Gene3D" id="1.10.10.10">
    <property type="entry name" value="Winged helix-like DNA-binding domain superfamily/Winged helix DNA-binding domain"/>
    <property type="match status" value="1"/>
</dbReference>
<reference evidence="9" key="1">
    <citation type="submission" date="2025-08" db="UniProtKB">
        <authorList>
            <consortium name="Ensembl"/>
        </authorList>
    </citation>
    <scope>IDENTIFICATION</scope>
</reference>
<dbReference type="InterPro" id="IPR036390">
    <property type="entry name" value="WH_DNA-bd_sf"/>
</dbReference>
<keyword evidence="5 6" id="KW-0539">Nucleus</keyword>
<dbReference type="GO" id="GO:0005634">
    <property type="term" value="C:nucleus"/>
    <property type="evidence" value="ECO:0007669"/>
    <property type="project" value="UniProtKB-SubCell"/>
</dbReference>
<feature type="compositionally biased region" description="Low complexity" evidence="7">
    <location>
        <begin position="99"/>
        <end position="113"/>
    </location>
</feature>
<dbReference type="AlphaFoldDB" id="A0A8C2CXY2"/>
<sequence>MGPIIGMSPDKKAESPGAQGVCGAGTLPEAESASSPMATSLDQIGRAGALSVVAGESEDDELTNLNWLHENLLQNFTLGGEAQPINSPLFDIEGGGGSPHSNTTSSTSSVSAGSERDPYKSKPPFSFSLLIYMAIEQSPSKSLPVKDIYGWILKHFPYFSSAPTGWKNSVRHNLSLNKCFRKVERSIGKTNGKGSLWCVHPEFRPMLMQALKKQHFPNAHAFCTPPASPPSASSPPHHLFTSEQGCALKDSDDQEGPIDLSRRDLVVVSRDPKQDHNYSSTPVPPCPRQMPLSQPVSFSPALHRDQEREGRARWPRSPLQGPLLGKRSRRDSQPDLDEELKEAAGSLLHLAGIRTSLVASRRKSRKLSRK</sequence>
<dbReference type="GO" id="GO:0003700">
    <property type="term" value="F:DNA-binding transcription factor activity"/>
    <property type="evidence" value="ECO:0007669"/>
    <property type="project" value="InterPro"/>
</dbReference>
<dbReference type="Pfam" id="PF00250">
    <property type="entry name" value="Forkhead"/>
    <property type="match status" value="1"/>
</dbReference>
<dbReference type="PROSITE" id="PS00658">
    <property type="entry name" value="FORK_HEAD_2"/>
    <property type="match status" value="1"/>
</dbReference>
<evidence type="ECO:0000256" key="1">
    <source>
        <dbReference type="ARBA" id="ARBA00004123"/>
    </source>
</evidence>
<organism evidence="9 10">
    <name type="scientific">Cyprinus carpio</name>
    <name type="common">Common carp</name>
    <dbReference type="NCBI Taxonomy" id="7962"/>
    <lineage>
        <taxon>Eukaryota</taxon>
        <taxon>Metazoa</taxon>
        <taxon>Chordata</taxon>
        <taxon>Craniata</taxon>
        <taxon>Vertebrata</taxon>
        <taxon>Euteleostomi</taxon>
        <taxon>Actinopterygii</taxon>
        <taxon>Neopterygii</taxon>
        <taxon>Teleostei</taxon>
        <taxon>Ostariophysi</taxon>
        <taxon>Cypriniformes</taxon>
        <taxon>Cyprinidae</taxon>
        <taxon>Cyprininae</taxon>
        <taxon>Cyprinus</taxon>
    </lineage>
</organism>
<dbReference type="PANTHER" id="PTHR13962">
    <property type="entry name" value="FORKHEAD BOX PROTEIN N3-LIKE PROTEIN-RELATED"/>
    <property type="match status" value="1"/>
</dbReference>
<evidence type="ECO:0000313" key="10">
    <source>
        <dbReference type="Proteomes" id="UP000694701"/>
    </source>
</evidence>
<feature type="region of interest" description="Disordered" evidence="7">
    <location>
        <begin position="1"/>
        <end position="40"/>
    </location>
</feature>
<protein>
    <recommendedName>
        <fullName evidence="8">Fork-head domain-containing protein</fullName>
    </recommendedName>
</protein>
<evidence type="ECO:0000256" key="6">
    <source>
        <dbReference type="PROSITE-ProRule" id="PRU00089"/>
    </source>
</evidence>
<proteinExistence type="predicted"/>
<accession>A0A8C2CXY2</accession>
<feature type="region of interest" description="Disordered" evidence="7">
    <location>
        <begin position="248"/>
        <end position="338"/>
    </location>
</feature>
<dbReference type="PANTHER" id="PTHR13962:SF19">
    <property type="entry name" value="FORKHEAD BOX PROTEIN N2"/>
    <property type="match status" value="1"/>
</dbReference>
<dbReference type="PROSITE" id="PS50039">
    <property type="entry name" value="FORK_HEAD_3"/>
    <property type="match status" value="1"/>
</dbReference>
<dbReference type="GO" id="GO:0000987">
    <property type="term" value="F:cis-regulatory region sequence-specific DNA binding"/>
    <property type="evidence" value="ECO:0007669"/>
    <property type="project" value="TreeGrafter"/>
</dbReference>
<evidence type="ECO:0000256" key="5">
    <source>
        <dbReference type="ARBA" id="ARBA00023242"/>
    </source>
</evidence>